<accession>A0A7W2M1J1</accession>
<evidence type="ECO:0000313" key="1">
    <source>
        <dbReference type="EMBL" id="MBA6150786.1"/>
    </source>
</evidence>
<comment type="caution">
    <text evidence="1">The sequence shown here is derived from an EMBL/GenBank/DDBJ whole genome shotgun (WGS) entry which is preliminary data.</text>
</comment>
<proteinExistence type="predicted"/>
<dbReference type="RefSeq" id="WP_009685260.1">
    <property type="nucleotide sequence ID" value="NZ_JACGDA010000086.1"/>
</dbReference>
<dbReference type="EMBL" id="JACGDA010000086">
    <property type="protein sequence ID" value="MBA6150786.1"/>
    <property type="molecule type" value="Genomic_DNA"/>
</dbReference>
<dbReference type="AlphaFoldDB" id="A0A7W2M1J1"/>
<reference evidence="1 2" key="1">
    <citation type="submission" date="2020-07" db="EMBL/GenBank/DDBJ databases">
        <title>Diversity of carbapenemase encoding genes among Pseudomonas putida group clinical isolates in a tertiary Brazilian hospital.</title>
        <authorList>
            <person name="Alberto-Lei F."/>
            <person name="Nodari C.S."/>
            <person name="Streling A.P."/>
            <person name="Paulino J.T."/>
            <person name="Bessa-Neto F.O."/>
            <person name="Cayo R."/>
            <person name="Gales A.C."/>
        </authorList>
    </citation>
    <scope>NUCLEOTIDE SEQUENCE [LARGE SCALE GENOMIC DNA]</scope>
    <source>
        <strain evidence="1 2">11213</strain>
    </source>
</reference>
<evidence type="ECO:0000313" key="2">
    <source>
        <dbReference type="Proteomes" id="UP000577346"/>
    </source>
</evidence>
<dbReference type="Proteomes" id="UP000577346">
    <property type="component" value="Unassembled WGS sequence"/>
</dbReference>
<sequence length="213" mass="23839">MLEQSLETKDIFYAISNFYPELNVSIRFISKQSFSKTPEENLLEAGIEFDSILRFKDQSIQSLEGNGYTMVNAGGFATNYVRNGTVGTAVFLGQEPAGVTEAEAPNIYWALQTILLHHELMHAKDLYLQKNFDSSDMSVNLVKAEIYADVATLRFFEKHKKSGGDTYRNLYAAGIVGREGTGIYKQIFKGITKSFPEAQLRAWASMSVIPPIK</sequence>
<protein>
    <submittedName>
        <fullName evidence="1">Uncharacterized protein</fullName>
    </submittedName>
</protein>
<organism evidence="1 2">
    <name type="scientific">Pseudomonas juntendi</name>
    <dbReference type="NCBI Taxonomy" id="2666183"/>
    <lineage>
        <taxon>Bacteria</taxon>
        <taxon>Pseudomonadati</taxon>
        <taxon>Pseudomonadota</taxon>
        <taxon>Gammaproteobacteria</taxon>
        <taxon>Pseudomonadales</taxon>
        <taxon>Pseudomonadaceae</taxon>
        <taxon>Pseudomonas</taxon>
    </lineage>
</organism>
<gene>
    <name evidence="1" type="ORF">H4C15_25375</name>
</gene>
<name>A0A7W2M1J1_9PSED</name>